<dbReference type="GO" id="GO:0003677">
    <property type="term" value="F:DNA binding"/>
    <property type="evidence" value="ECO:0007669"/>
    <property type="project" value="UniProtKB-KW"/>
</dbReference>
<dbReference type="SMART" id="SM00347">
    <property type="entry name" value="HTH_MARR"/>
    <property type="match status" value="1"/>
</dbReference>
<comment type="caution">
    <text evidence="2">The sequence shown here is derived from an EMBL/GenBank/DDBJ whole genome shotgun (WGS) entry which is preliminary data.</text>
</comment>
<evidence type="ECO:0000313" key="2">
    <source>
        <dbReference type="EMBL" id="RDI41155.1"/>
    </source>
</evidence>
<dbReference type="RefSeq" id="WP_068033158.1">
    <property type="nucleotide sequence ID" value="NZ_QQAZ01000041.1"/>
</dbReference>
<feature type="domain" description="HTH marR-type" evidence="1">
    <location>
        <begin position="4"/>
        <end position="147"/>
    </location>
</feature>
<dbReference type="STRING" id="1210089.GCA_001613165_08249"/>
<name>A0A370GBH4_9NOCA</name>
<dbReference type="OrthoDB" id="3215377at2"/>
<keyword evidence="2" id="KW-0238">DNA-binding</keyword>
<dbReference type="InterPro" id="IPR052526">
    <property type="entry name" value="HTH-type_Bedaq_tolerance"/>
</dbReference>
<evidence type="ECO:0000259" key="1">
    <source>
        <dbReference type="PROSITE" id="PS50995"/>
    </source>
</evidence>
<dbReference type="Gene3D" id="1.10.10.10">
    <property type="entry name" value="Winged helix-like DNA-binding domain superfamily/Winged helix DNA-binding domain"/>
    <property type="match status" value="1"/>
</dbReference>
<dbReference type="InterPro" id="IPR036390">
    <property type="entry name" value="WH_DNA-bd_sf"/>
</dbReference>
<gene>
    <name evidence="2" type="ORF">DFR68_1411</name>
</gene>
<sequence>MSLETVDAAALSAAAARLRIASTVILRRSRRDSGECPWTPTQWAVLGRLHRYGAMAAVDLARLEMVRPQTMRNLVDGLRDQGLIAGVRDPTDGRRVNLMLTDQGRAWVLGQLAPQTDALAKALSDNVPTSELHKVLETLDLLERIAYG</sequence>
<dbReference type="Pfam" id="PF01047">
    <property type="entry name" value="MarR"/>
    <property type="match status" value="1"/>
</dbReference>
<dbReference type="PANTHER" id="PTHR39515">
    <property type="entry name" value="CONSERVED PROTEIN"/>
    <property type="match status" value="1"/>
</dbReference>
<dbReference type="InterPro" id="IPR036388">
    <property type="entry name" value="WH-like_DNA-bd_sf"/>
</dbReference>
<accession>A0A370GBH4</accession>
<protein>
    <submittedName>
        <fullName evidence="2">DNA-binding MarR family transcriptional regulator</fullName>
    </submittedName>
</protein>
<dbReference type="EMBL" id="QQAZ01000041">
    <property type="protein sequence ID" value="RDI41155.1"/>
    <property type="molecule type" value="Genomic_DNA"/>
</dbReference>
<dbReference type="PROSITE" id="PS50995">
    <property type="entry name" value="HTH_MARR_2"/>
    <property type="match status" value="1"/>
</dbReference>
<keyword evidence="3" id="KW-1185">Reference proteome</keyword>
<dbReference type="PANTHER" id="PTHR39515:SF2">
    <property type="entry name" value="HTH-TYPE TRANSCRIPTIONAL REGULATOR RV0880"/>
    <property type="match status" value="1"/>
</dbReference>
<dbReference type="GO" id="GO:0003700">
    <property type="term" value="F:DNA-binding transcription factor activity"/>
    <property type="evidence" value="ECO:0007669"/>
    <property type="project" value="InterPro"/>
</dbReference>
<dbReference type="InterPro" id="IPR000835">
    <property type="entry name" value="HTH_MarR-typ"/>
</dbReference>
<dbReference type="SUPFAM" id="SSF46785">
    <property type="entry name" value="Winged helix' DNA-binding domain"/>
    <property type="match status" value="1"/>
</dbReference>
<organism evidence="2 3">
    <name type="scientific">Nocardia mexicana</name>
    <dbReference type="NCBI Taxonomy" id="279262"/>
    <lineage>
        <taxon>Bacteria</taxon>
        <taxon>Bacillati</taxon>
        <taxon>Actinomycetota</taxon>
        <taxon>Actinomycetes</taxon>
        <taxon>Mycobacteriales</taxon>
        <taxon>Nocardiaceae</taxon>
        <taxon>Nocardia</taxon>
    </lineage>
</organism>
<evidence type="ECO:0000313" key="3">
    <source>
        <dbReference type="Proteomes" id="UP000255355"/>
    </source>
</evidence>
<proteinExistence type="predicted"/>
<dbReference type="AlphaFoldDB" id="A0A370GBH4"/>
<reference evidence="2 3" key="1">
    <citation type="submission" date="2018-07" db="EMBL/GenBank/DDBJ databases">
        <title>Genomic Encyclopedia of Type Strains, Phase IV (KMG-IV): sequencing the most valuable type-strain genomes for metagenomic binning, comparative biology and taxonomic classification.</title>
        <authorList>
            <person name="Goeker M."/>
        </authorList>
    </citation>
    <scope>NUCLEOTIDE SEQUENCE [LARGE SCALE GENOMIC DNA]</scope>
    <source>
        <strain evidence="2 3">DSM 44952</strain>
    </source>
</reference>
<dbReference type="Proteomes" id="UP000255355">
    <property type="component" value="Unassembled WGS sequence"/>
</dbReference>